<name>A0ABM5LWX5_BACA1</name>
<keyword evidence="3" id="KW-1185">Reference proteome</keyword>
<proteinExistence type="predicted"/>
<dbReference type="Proteomes" id="UP000006867">
    <property type="component" value="Chromosome"/>
</dbReference>
<evidence type="ECO:0000259" key="1">
    <source>
        <dbReference type="Pfam" id="PF14278"/>
    </source>
</evidence>
<evidence type="ECO:0000313" key="2">
    <source>
        <dbReference type="EMBL" id="ADP32311.1"/>
    </source>
</evidence>
<gene>
    <name evidence="2" type="ordered locus">BATR1942_06795</name>
</gene>
<organism evidence="2 3">
    <name type="scientific">Bacillus atrophaeus (strain 1942)</name>
    <dbReference type="NCBI Taxonomy" id="720555"/>
    <lineage>
        <taxon>Bacteria</taxon>
        <taxon>Bacillati</taxon>
        <taxon>Bacillota</taxon>
        <taxon>Bacilli</taxon>
        <taxon>Bacillales</taxon>
        <taxon>Bacillaceae</taxon>
        <taxon>Bacillus</taxon>
    </lineage>
</organism>
<feature type="domain" description="Transcriptional regulator TetR C-terminal Firmicutes type" evidence="1">
    <location>
        <begin position="4"/>
        <end position="40"/>
    </location>
</feature>
<dbReference type="Pfam" id="PF14278">
    <property type="entry name" value="TetR_C_8"/>
    <property type="match status" value="1"/>
</dbReference>
<evidence type="ECO:0000313" key="3">
    <source>
        <dbReference type="Proteomes" id="UP000006867"/>
    </source>
</evidence>
<dbReference type="EMBL" id="CP002207">
    <property type="protein sequence ID" value="ADP32311.1"/>
    <property type="molecule type" value="Genomic_DNA"/>
</dbReference>
<sequence length="62" mass="7468">MLFFSFFEAAYVQVVEWWFKNEMPYPPHVMEVQIEILLEGNLVFPTEKIELKFKLALPFITK</sequence>
<protein>
    <recommendedName>
        <fullName evidence="1">Transcriptional regulator TetR C-terminal Firmicutes type domain-containing protein</fullName>
    </recommendedName>
</protein>
<accession>A0ABM5LWX5</accession>
<reference evidence="2 3" key="1">
    <citation type="journal article" date="2011" name="Front. Microbiol.">
        <title>Genomic signatures of strain selection and enhancement in Bacillus atrophaeus var. globigii, a historical biowarfare simulant.</title>
        <authorList>
            <person name="Gibbons H.S."/>
            <person name="Broomall S.M."/>
            <person name="McNew L.A."/>
            <person name="Daligault H."/>
            <person name="Chapman C."/>
            <person name="Bruce D."/>
            <person name="Karavis M."/>
            <person name="Krepps M."/>
            <person name="McGregor P.A."/>
            <person name="Hong C."/>
            <person name="Park K.H."/>
            <person name="Akmal A."/>
            <person name="Feldman A."/>
            <person name="Lin J.S."/>
            <person name="Chang W.E."/>
            <person name="Higgs B.W."/>
            <person name="Demirev P."/>
            <person name="Lindquist J."/>
            <person name="Liem A."/>
            <person name="Fochler E."/>
            <person name="Read T.D."/>
            <person name="Tapia R."/>
            <person name="Johnson S."/>
            <person name="Bishop-Lilly K.A."/>
            <person name="Detter C."/>
            <person name="Han C."/>
            <person name="Sozhamannan S."/>
            <person name="Rosenzweig C.N."/>
            <person name="Skowronski E.W."/>
        </authorList>
    </citation>
    <scope>NUCLEOTIDE SEQUENCE [LARGE SCALE GENOMIC DNA]</scope>
    <source>
        <strain evidence="2 3">1942</strain>
    </source>
</reference>
<dbReference type="InterPro" id="IPR039532">
    <property type="entry name" value="TetR_C_Firmicutes"/>
</dbReference>